<evidence type="ECO:0000313" key="5">
    <source>
        <dbReference type="EMBL" id="MBB4927619.1"/>
    </source>
</evidence>
<dbReference type="AlphaFoldDB" id="A0A7W7R964"/>
<dbReference type="SUPFAM" id="SSF46689">
    <property type="entry name" value="Homeodomain-like"/>
    <property type="match status" value="2"/>
</dbReference>
<dbReference type="Proteomes" id="UP000540506">
    <property type="component" value="Unassembled WGS sequence"/>
</dbReference>
<dbReference type="EMBL" id="JACHJV010000002">
    <property type="protein sequence ID" value="MBB4927619.1"/>
    <property type="molecule type" value="Genomic_DNA"/>
</dbReference>
<accession>A0A7W7R964</accession>
<evidence type="ECO:0000313" key="6">
    <source>
        <dbReference type="Proteomes" id="UP000540506"/>
    </source>
</evidence>
<dbReference type="PANTHER" id="PTHR46796:SF12">
    <property type="entry name" value="HTH-TYPE DNA-BINDING TRANSCRIPTIONAL ACTIVATOR EUTR"/>
    <property type="match status" value="1"/>
</dbReference>
<keyword evidence="6" id="KW-1185">Reference proteome</keyword>
<keyword evidence="3" id="KW-0804">Transcription</keyword>
<dbReference type="InterPro" id="IPR009057">
    <property type="entry name" value="Homeodomain-like_sf"/>
</dbReference>
<dbReference type="InterPro" id="IPR018060">
    <property type="entry name" value="HTH_AraC"/>
</dbReference>
<protein>
    <submittedName>
        <fullName evidence="5">AraC-like DNA-binding protein</fullName>
    </submittedName>
</protein>
<dbReference type="Pfam" id="PF12833">
    <property type="entry name" value="HTH_18"/>
    <property type="match status" value="1"/>
</dbReference>
<dbReference type="SMART" id="SM00342">
    <property type="entry name" value="HTH_ARAC"/>
    <property type="match status" value="1"/>
</dbReference>
<sequence>MFESSDVSEMHALVSRHFTTHRLRILTDRSVNGRSRFRSLHQGTVAMYEIGYGTAVEVEPGELPDFYVQIPLAGSGTVAINGRQLGSPLSMAGPGHRLSMAWSADTLAWVVLIRQEAMERALTTRLGEVPSGPPRFEPVLSDAGSTGAWLRGISGFAGWAEAGLLDRSPLGRGHFEQVLVHGLLDAQPHSLSEALADRGVGILPSALRRATTYCAEHAHEPISVADMAQAARVSQQSLRAGFRTHLRTTPLTYLRRVRLDLAHRDLLAIADGRGIGTVTDVALRWGFTHLGRFAQTYRHCYGVTPSQTLRRAGSR</sequence>
<dbReference type="InterPro" id="IPR035418">
    <property type="entry name" value="AraC-bd_2"/>
</dbReference>
<reference evidence="5 6" key="1">
    <citation type="submission" date="2020-08" db="EMBL/GenBank/DDBJ databases">
        <title>Sequencing the genomes of 1000 actinobacteria strains.</title>
        <authorList>
            <person name="Klenk H.-P."/>
        </authorList>
    </citation>
    <scope>NUCLEOTIDE SEQUENCE [LARGE SCALE GENOMIC DNA]</scope>
    <source>
        <strain evidence="5 6">DSM 41654</strain>
    </source>
</reference>
<feature type="domain" description="HTH araC/xylS-type" evidence="4">
    <location>
        <begin position="208"/>
        <end position="311"/>
    </location>
</feature>
<name>A0A7W7R964_KITKI</name>
<dbReference type="Gene3D" id="1.10.10.60">
    <property type="entry name" value="Homeodomain-like"/>
    <property type="match status" value="1"/>
</dbReference>
<dbReference type="PANTHER" id="PTHR46796">
    <property type="entry name" value="HTH-TYPE TRANSCRIPTIONAL ACTIVATOR RHAS-RELATED"/>
    <property type="match status" value="1"/>
</dbReference>
<evidence type="ECO:0000259" key="4">
    <source>
        <dbReference type="PROSITE" id="PS01124"/>
    </source>
</evidence>
<dbReference type="GO" id="GO:0003700">
    <property type="term" value="F:DNA-binding transcription factor activity"/>
    <property type="evidence" value="ECO:0007669"/>
    <property type="project" value="InterPro"/>
</dbReference>
<organism evidence="5 6">
    <name type="scientific">Kitasatospora kifunensis</name>
    <name type="common">Streptomyces kifunensis</name>
    <dbReference type="NCBI Taxonomy" id="58351"/>
    <lineage>
        <taxon>Bacteria</taxon>
        <taxon>Bacillati</taxon>
        <taxon>Actinomycetota</taxon>
        <taxon>Actinomycetes</taxon>
        <taxon>Kitasatosporales</taxon>
        <taxon>Streptomycetaceae</taxon>
        <taxon>Kitasatospora</taxon>
    </lineage>
</organism>
<proteinExistence type="predicted"/>
<evidence type="ECO:0000256" key="1">
    <source>
        <dbReference type="ARBA" id="ARBA00023015"/>
    </source>
</evidence>
<dbReference type="Pfam" id="PF14525">
    <property type="entry name" value="AraC_binding_2"/>
    <property type="match status" value="1"/>
</dbReference>
<comment type="caution">
    <text evidence="5">The sequence shown here is derived from an EMBL/GenBank/DDBJ whole genome shotgun (WGS) entry which is preliminary data.</text>
</comment>
<keyword evidence="1" id="KW-0805">Transcription regulation</keyword>
<keyword evidence="2 5" id="KW-0238">DNA-binding</keyword>
<dbReference type="RefSeq" id="WP_184944130.1">
    <property type="nucleotide sequence ID" value="NZ_JACHJV010000002.1"/>
</dbReference>
<dbReference type="InterPro" id="IPR050204">
    <property type="entry name" value="AraC_XylS_family_regulators"/>
</dbReference>
<evidence type="ECO:0000256" key="3">
    <source>
        <dbReference type="ARBA" id="ARBA00023163"/>
    </source>
</evidence>
<evidence type="ECO:0000256" key="2">
    <source>
        <dbReference type="ARBA" id="ARBA00023125"/>
    </source>
</evidence>
<dbReference type="GO" id="GO:0043565">
    <property type="term" value="F:sequence-specific DNA binding"/>
    <property type="evidence" value="ECO:0007669"/>
    <property type="project" value="InterPro"/>
</dbReference>
<dbReference type="PROSITE" id="PS01124">
    <property type="entry name" value="HTH_ARAC_FAMILY_2"/>
    <property type="match status" value="1"/>
</dbReference>
<gene>
    <name evidence="5" type="ORF">FHR34_006714</name>
</gene>